<evidence type="ECO:0000313" key="3">
    <source>
        <dbReference type="Proteomes" id="UP000295252"/>
    </source>
</evidence>
<name>A0A068VM58_COFCA</name>
<dbReference type="AlphaFoldDB" id="A0A068VM58"/>
<dbReference type="InterPro" id="IPR044861">
    <property type="entry name" value="IPNS-like_FE2OG_OXY"/>
</dbReference>
<dbReference type="PhylomeDB" id="A0A068VM58"/>
<proteinExistence type="predicted"/>
<dbReference type="Pfam" id="PF03171">
    <property type="entry name" value="2OG-FeII_Oxy"/>
    <property type="match status" value="1"/>
</dbReference>
<dbReference type="STRING" id="49390.A0A068VM58"/>
<dbReference type="Gramene" id="CDP21791">
    <property type="protein sequence ID" value="CDP21791"/>
    <property type="gene ID" value="GSCOC_T00002147001"/>
</dbReference>
<gene>
    <name evidence="2" type="ORF">GSCOC_T00002147001</name>
</gene>
<dbReference type="InterPro" id="IPR050231">
    <property type="entry name" value="Iron_ascorbate_oxido_reductase"/>
</dbReference>
<dbReference type="Proteomes" id="UP000295252">
    <property type="component" value="Unassembled WGS sequence"/>
</dbReference>
<protein>
    <submittedName>
        <fullName evidence="2">DH200=94 genomic scaffold, scaffold_6681</fullName>
    </submittedName>
</protein>
<dbReference type="SUPFAM" id="SSF51197">
    <property type="entry name" value="Clavaminate synthase-like"/>
    <property type="match status" value="1"/>
</dbReference>
<dbReference type="InParanoid" id="A0A068VM58"/>
<dbReference type="OrthoDB" id="288590at2759"/>
<dbReference type="OMA" id="ENEGEWM"/>
<reference evidence="3" key="1">
    <citation type="journal article" date="2014" name="Science">
        <title>The coffee genome provides insight into the convergent evolution of caffeine biosynthesis.</title>
        <authorList>
            <person name="Denoeud F."/>
            <person name="Carretero-Paulet L."/>
            <person name="Dereeper A."/>
            <person name="Droc G."/>
            <person name="Guyot R."/>
            <person name="Pietrella M."/>
            <person name="Zheng C."/>
            <person name="Alberti A."/>
            <person name="Anthony F."/>
            <person name="Aprea G."/>
            <person name="Aury J.M."/>
            <person name="Bento P."/>
            <person name="Bernard M."/>
            <person name="Bocs S."/>
            <person name="Campa C."/>
            <person name="Cenci A."/>
            <person name="Combes M.C."/>
            <person name="Crouzillat D."/>
            <person name="Da Silva C."/>
            <person name="Daddiego L."/>
            <person name="De Bellis F."/>
            <person name="Dussert S."/>
            <person name="Garsmeur O."/>
            <person name="Gayraud T."/>
            <person name="Guignon V."/>
            <person name="Jahn K."/>
            <person name="Jamilloux V."/>
            <person name="Joet T."/>
            <person name="Labadie K."/>
            <person name="Lan T."/>
            <person name="Leclercq J."/>
            <person name="Lepelley M."/>
            <person name="Leroy T."/>
            <person name="Li L.T."/>
            <person name="Librado P."/>
            <person name="Lopez L."/>
            <person name="Munoz A."/>
            <person name="Noel B."/>
            <person name="Pallavicini A."/>
            <person name="Perrotta G."/>
            <person name="Poncet V."/>
            <person name="Pot D."/>
            <person name="Priyono X."/>
            <person name="Rigoreau M."/>
            <person name="Rouard M."/>
            <person name="Rozas J."/>
            <person name="Tranchant-Dubreuil C."/>
            <person name="VanBuren R."/>
            <person name="Zhang Q."/>
            <person name="Andrade A.C."/>
            <person name="Argout X."/>
            <person name="Bertrand B."/>
            <person name="de Kochko A."/>
            <person name="Graziosi G."/>
            <person name="Henry R.J."/>
            <person name="Jayarama X."/>
            <person name="Ming R."/>
            <person name="Nagai C."/>
            <person name="Rounsley S."/>
            <person name="Sankoff D."/>
            <person name="Giuliano G."/>
            <person name="Albert V.A."/>
            <person name="Wincker P."/>
            <person name="Lashermes P."/>
        </authorList>
    </citation>
    <scope>NUCLEOTIDE SEQUENCE [LARGE SCALE GENOMIC DNA]</scope>
    <source>
        <strain evidence="3">cv. DH200-94</strain>
    </source>
</reference>
<dbReference type="EMBL" id="HG745765">
    <property type="protein sequence ID" value="CDP21791.1"/>
    <property type="molecule type" value="Genomic_DNA"/>
</dbReference>
<sequence>MVKMLLGILIGNLGVTLDDSKLESLIGTKLVNMNFYPTCPNPELTIGVGRHSDMGTLTVLLQDGIGGLYVKLEEDALVGRKEEWIEIPPIPGALVINVGDSLQILSNGRYTSAEHRVSTTSKQSRVSIPVFTAPRPTEKIGSLPHLAELDGGALYRDVIFQEYMNNFFGQSHEGKKSLDFAKINAN</sequence>
<evidence type="ECO:0000259" key="1">
    <source>
        <dbReference type="PROSITE" id="PS51471"/>
    </source>
</evidence>
<organism evidence="2 3">
    <name type="scientific">Coffea canephora</name>
    <name type="common">Robusta coffee</name>
    <dbReference type="NCBI Taxonomy" id="49390"/>
    <lineage>
        <taxon>Eukaryota</taxon>
        <taxon>Viridiplantae</taxon>
        <taxon>Streptophyta</taxon>
        <taxon>Embryophyta</taxon>
        <taxon>Tracheophyta</taxon>
        <taxon>Spermatophyta</taxon>
        <taxon>Magnoliopsida</taxon>
        <taxon>eudicotyledons</taxon>
        <taxon>Gunneridae</taxon>
        <taxon>Pentapetalae</taxon>
        <taxon>asterids</taxon>
        <taxon>lamiids</taxon>
        <taxon>Gentianales</taxon>
        <taxon>Rubiaceae</taxon>
        <taxon>Ixoroideae</taxon>
        <taxon>Gardenieae complex</taxon>
        <taxon>Bertiereae - Coffeeae clade</taxon>
        <taxon>Coffeeae</taxon>
        <taxon>Coffea</taxon>
    </lineage>
</organism>
<dbReference type="InterPro" id="IPR005123">
    <property type="entry name" value="Oxoglu/Fe-dep_dioxygenase_dom"/>
</dbReference>
<evidence type="ECO:0000313" key="2">
    <source>
        <dbReference type="EMBL" id="CDP21791.1"/>
    </source>
</evidence>
<accession>A0A068VM58</accession>
<dbReference type="PROSITE" id="PS51471">
    <property type="entry name" value="FE2OG_OXY"/>
    <property type="match status" value="1"/>
</dbReference>
<keyword evidence="3" id="KW-1185">Reference proteome</keyword>
<dbReference type="PANTHER" id="PTHR47990">
    <property type="entry name" value="2-OXOGLUTARATE (2OG) AND FE(II)-DEPENDENT OXYGENASE SUPERFAMILY PROTEIN-RELATED"/>
    <property type="match status" value="1"/>
</dbReference>
<dbReference type="Gene3D" id="2.60.120.330">
    <property type="entry name" value="B-lactam Antibiotic, Isopenicillin N Synthase, Chain"/>
    <property type="match status" value="1"/>
</dbReference>
<dbReference type="InterPro" id="IPR027443">
    <property type="entry name" value="IPNS-like_sf"/>
</dbReference>
<feature type="domain" description="Fe2OG dioxygenase" evidence="1">
    <location>
        <begin position="21"/>
        <end position="134"/>
    </location>
</feature>